<feature type="region of interest" description="Disordered" evidence="1">
    <location>
        <begin position="618"/>
        <end position="655"/>
    </location>
</feature>
<protein>
    <submittedName>
        <fullName evidence="2">Uncharacterized protein</fullName>
    </submittedName>
</protein>
<dbReference type="Proteomes" id="UP000284403">
    <property type="component" value="Unassembled WGS sequence"/>
</dbReference>
<dbReference type="AlphaFoldDB" id="A0A422QAK8"/>
<accession>A0A422QAK8</accession>
<name>A0A422QAK8_9TRYP</name>
<dbReference type="EMBL" id="MKKU01000020">
    <property type="protein sequence ID" value="RNF27010.1"/>
    <property type="molecule type" value="Genomic_DNA"/>
</dbReference>
<comment type="caution">
    <text evidence="2">The sequence shown here is derived from an EMBL/GenBank/DDBJ whole genome shotgun (WGS) entry which is preliminary data.</text>
</comment>
<organism evidence="2 3">
    <name type="scientific">Trypanosoma conorhini</name>
    <dbReference type="NCBI Taxonomy" id="83891"/>
    <lineage>
        <taxon>Eukaryota</taxon>
        <taxon>Discoba</taxon>
        <taxon>Euglenozoa</taxon>
        <taxon>Kinetoplastea</taxon>
        <taxon>Metakinetoplastina</taxon>
        <taxon>Trypanosomatida</taxon>
        <taxon>Trypanosomatidae</taxon>
        <taxon>Trypanosoma</taxon>
    </lineage>
</organism>
<keyword evidence="3" id="KW-1185">Reference proteome</keyword>
<feature type="compositionally biased region" description="Pro residues" evidence="1">
    <location>
        <begin position="637"/>
        <end position="652"/>
    </location>
</feature>
<evidence type="ECO:0000313" key="2">
    <source>
        <dbReference type="EMBL" id="RNF27010.1"/>
    </source>
</evidence>
<evidence type="ECO:0000313" key="3">
    <source>
        <dbReference type="Proteomes" id="UP000284403"/>
    </source>
</evidence>
<sequence length="1120" mass="122643">MKPSRAQLGRLFSPSVIARNHRFPPHLRQAAYLVPAVPGSACRAEDARRLFGRCCKELSEGADERHGADSNCAESVFDESVHSLQRLGLVSFAHDEPASGGEAEVRRLCREPVITVRLHSIFVTSSQSTESEKEALFQMLHGVLIPLIFSRLAASSAATPSRRSQRAVEEVSAESCFHLLQQSRGTCSSVNGTTCRFMSDLVGEALLLGVREQLLFPCGGGLFRLHHGLMQQPSPCLLTLRWWWLRRVDAFLRHAVKPRATGENVPLEAEIDAAQERVRYWIKKQDTSLPQFLLRAAMDEAMALVADAVRCWRPRSSVQGQPTPSLPTWRLQLLDEAKAALALETLQSIRSLLVRRPAGISLSELSTLISWSTLSSLLQKKSLLKTLTSFPSHFVVHSVQGVAVAQLQLGSTATSAINAAEVAAWVLGSRNESVTTATTFLQEVDLVIRAVVFLRKRHLLERRVTYEDLRAVLVPAKDADAAEAFLDVLRRYDVVSGVGASGIPSWSSVQQQRVCLSQRESAALNAIETARKRKGSNYQLYSEAIKPFLFQCNAEVTAAGIADASMPILHLQRWLQSERLSLNQADLVKVLREVSLPFAVDEKAQCIRFSGGKVSGLSPALVPPPRESSKTSTLPSLTPPPPPPPPPPPSPPSASVVAAQKLTFDSQLARVLNGQQPDALLRFAEATIHAVFALLLPLVSAPSGMRLQTLLRRVRWGSVAATLGVLPSFLEAFEGLFFDVFVDSSGQVEGTVVAAYRGHVGSWLLYARLISRLFPSGVDIPLRIIAEGLSWGVWFAPRFGDLPTLLRRVGRSCRGGYLLAQRERETAAGPPAKDDAVLWELLENVRRREGDKQQQQRQENNVVAEAQKYVLLHPTDFCQYLSGTNEADDKGDGGWMQLAEVAVRRFPLFFQWSSAAADSTPLLRVALACAPVPNGVVELVEGYVCPLLRQRPGPGISVAELDVRLGWSRGNFDTHPAGLAALGAAASGTSLYGVIKRYVEVEHPPRLLLLQEATQATAHDAARVRPNAAIYQSPEDMLLEVNGLEYAASERDTLLRPSGKPISLFELLAEEQELQGGEVGRTLPRTEEWGVSLLCDGKTVAEWEKELTDGSGDVLVWCES</sequence>
<reference evidence="2 3" key="1">
    <citation type="journal article" date="2018" name="BMC Genomics">
        <title>Genomic comparison of Trypanosoma conorhini and Trypanosoma rangeli to Trypanosoma cruzi strains of high and low virulence.</title>
        <authorList>
            <person name="Bradwell K.R."/>
            <person name="Koparde V.N."/>
            <person name="Matveyev A.V."/>
            <person name="Serrano M.G."/>
            <person name="Alves J.M."/>
            <person name="Parikh H."/>
            <person name="Huang B."/>
            <person name="Lee V."/>
            <person name="Espinosa-Alvarez O."/>
            <person name="Ortiz P.A."/>
            <person name="Costa-Martins A.G."/>
            <person name="Teixeira M.M."/>
            <person name="Buck G.A."/>
        </authorList>
    </citation>
    <scope>NUCLEOTIDE SEQUENCE [LARGE SCALE GENOMIC DNA]</scope>
    <source>
        <strain evidence="2 3">025E</strain>
    </source>
</reference>
<dbReference type="CDD" id="cd23671">
    <property type="entry name" value="MPSS3"/>
    <property type="match status" value="1"/>
</dbReference>
<evidence type="ECO:0000256" key="1">
    <source>
        <dbReference type="SAM" id="MobiDB-lite"/>
    </source>
</evidence>
<dbReference type="OrthoDB" id="248990at2759"/>
<dbReference type="SUPFAM" id="SSF101447">
    <property type="entry name" value="Formin homology 2 domain (FH2 domain)"/>
    <property type="match status" value="1"/>
</dbReference>
<dbReference type="RefSeq" id="XP_029232216.1">
    <property type="nucleotide sequence ID" value="XM_029367706.1"/>
</dbReference>
<dbReference type="GeneID" id="40314377"/>
<proteinExistence type="predicted"/>
<gene>
    <name evidence="2" type="ORF">Tco025E_00766</name>
</gene>